<dbReference type="AlphaFoldDB" id="A4TWY7"/>
<dbReference type="Gene3D" id="1.10.1470.10">
    <property type="entry name" value="YjbJ"/>
    <property type="match status" value="1"/>
</dbReference>
<feature type="domain" description="CsbD-like" evidence="2">
    <location>
        <begin position="4"/>
        <end position="55"/>
    </location>
</feature>
<proteinExistence type="inferred from homology"/>
<dbReference type="SUPFAM" id="SSF69047">
    <property type="entry name" value="Hypothetical protein YjbJ"/>
    <property type="match status" value="1"/>
</dbReference>
<dbReference type="EMBL" id="CU459003">
    <property type="protein sequence ID" value="CAM75144.1"/>
    <property type="molecule type" value="Genomic_DNA"/>
</dbReference>
<dbReference type="Pfam" id="PF05532">
    <property type="entry name" value="CsbD"/>
    <property type="match status" value="1"/>
</dbReference>
<protein>
    <submittedName>
        <fullName evidence="3">CsbD</fullName>
    </submittedName>
</protein>
<accession>A4TWY7</accession>
<comment type="similarity">
    <text evidence="1">Belongs to the UPF0337 (CsbD) family.</text>
</comment>
<reference evidence="3" key="1">
    <citation type="journal article" date="2007" name="J. Bacteriol.">
        <title>Comparative genome analysis of four magnetotactic bacteria reveals a complex set of group-specific genes implicated in magnetosome biomineralization and function.</title>
        <authorList>
            <person name="Richter M."/>
            <person name="Kube M."/>
            <person name="Bazylinski D.A."/>
            <person name="Lombardot T."/>
            <person name="Gloeckner F.O."/>
            <person name="Reinhardt R."/>
            <person name="Schueler D."/>
        </authorList>
    </citation>
    <scope>NUCLEOTIDE SEQUENCE</scope>
    <source>
        <strain evidence="3">MSR-1</strain>
    </source>
</reference>
<name>A4TWY7_9PROT</name>
<evidence type="ECO:0000256" key="1">
    <source>
        <dbReference type="ARBA" id="ARBA00009129"/>
    </source>
</evidence>
<dbReference type="InterPro" id="IPR008462">
    <property type="entry name" value="CsbD"/>
</dbReference>
<dbReference type="RefSeq" id="WP_106002071.1">
    <property type="nucleotide sequence ID" value="NZ_CP027527.1"/>
</dbReference>
<evidence type="ECO:0000313" key="3">
    <source>
        <dbReference type="EMBL" id="CAM75144.1"/>
    </source>
</evidence>
<dbReference type="InterPro" id="IPR036629">
    <property type="entry name" value="YjbJ_sf"/>
</dbReference>
<evidence type="ECO:0000259" key="2">
    <source>
        <dbReference type="Pfam" id="PF05532"/>
    </source>
</evidence>
<sequence>MNKNRIIGSGKQIEGSIKEAVGKAVGDAKLQVDGKAEKMEGKAQNLVGTIEDKIKSS</sequence>
<gene>
    <name evidence="3" type="ORF">MGR_3709</name>
</gene>
<organism evidence="3">
    <name type="scientific">Magnetospirillum gryphiswaldense</name>
    <dbReference type="NCBI Taxonomy" id="55518"/>
    <lineage>
        <taxon>Bacteria</taxon>
        <taxon>Pseudomonadati</taxon>
        <taxon>Pseudomonadota</taxon>
        <taxon>Alphaproteobacteria</taxon>
        <taxon>Rhodospirillales</taxon>
        <taxon>Rhodospirillaceae</taxon>
        <taxon>Magnetospirillum</taxon>
    </lineage>
</organism>